<reference evidence="1 2" key="1">
    <citation type="journal article" date="2022" name="DNA Res.">
        <title>Chromosomal-level genome assembly of the orchid tree Bauhinia variegata (Leguminosae; Cercidoideae) supports the allotetraploid origin hypothesis of Bauhinia.</title>
        <authorList>
            <person name="Zhong Y."/>
            <person name="Chen Y."/>
            <person name="Zheng D."/>
            <person name="Pang J."/>
            <person name="Liu Y."/>
            <person name="Luo S."/>
            <person name="Meng S."/>
            <person name="Qian L."/>
            <person name="Wei D."/>
            <person name="Dai S."/>
            <person name="Zhou R."/>
        </authorList>
    </citation>
    <scope>NUCLEOTIDE SEQUENCE [LARGE SCALE GENOMIC DNA]</scope>
    <source>
        <strain evidence="1">BV-YZ2020</strain>
    </source>
</reference>
<evidence type="ECO:0000313" key="1">
    <source>
        <dbReference type="EMBL" id="KAI4357692.1"/>
    </source>
</evidence>
<gene>
    <name evidence="1" type="ORF">L6164_001626</name>
</gene>
<name>A0ACB9QCG2_BAUVA</name>
<keyword evidence="2" id="KW-1185">Reference proteome</keyword>
<sequence>MASTSLPSLMFSSSSVPSKLLSPRKMLSGQGRSQDSGVTRSGYILASRRDSYGHQYDGKLVDESMILLRMRIREIEMKETKVEAPEDWMEWEKRYSANYGSDICEAVGLLQMQLMNTRPCLVLGMLALLMTTTTMSMSLVVFHLVEFAKGVIALGIHV</sequence>
<organism evidence="1 2">
    <name type="scientific">Bauhinia variegata</name>
    <name type="common">Purple orchid tree</name>
    <name type="synonym">Phanera variegata</name>
    <dbReference type="NCBI Taxonomy" id="167791"/>
    <lineage>
        <taxon>Eukaryota</taxon>
        <taxon>Viridiplantae</taxon>
        <taxon>Streptophyta</taxon>
        <taxon>Embryophyta</taxon>
        <taxon>Tracheophyta</taxon>
        <taxon>Spermatophyta</taxon>
        <taxon>Magnoliopsida</taxon>
        <taxon>eudicotyledons</taxon>
        <taxon>Gunneridae</taxon>
        <taxon>Pentapetalae</taxon>
        <taxon>rosids</taxon>
        <taxon>fabids</taxon>
        <taxon>Fabales</taxon>
        <taxon>Fabaceae</taxon>
        <taxon>Cercidoideae</taxon>
        <taxon>Cercideae</taxon>
        <taxon>Bauhiniinae</taxon>
        <taxon>Bauhinia</taxon>
    </lineage>
</organism>
<comment type="caution">
    <text evidence="1">The sequence shown here is derived from an EMBL/GenBank/DDBJ whole genome shotgun (WGS) entry which is preliminary data.</text>
</comment>
<accession>A0ACB9QCG2</accession>
<protein>
    <submittedName>
        <fullName evidence="1">Uncharacterized protein</fullName>
    </submittedName>
</protein>
<dbReference type="EMBL" id="CM039426">
    <property type="protein sequence ID" value="KAI4357692.1"/>
    <property type="molecule type" value="Genomic_DNA"/>
</dbReference>
<proteinExistence type="predicted"/>
<evidence type="ECO:0000313" key="2">
    <source>
        <dbReference type="Proteomes" id="UP000828941"/>
    </source>
</evidence>
<dbReference type="Proteomes" id="UP000828941">
    <property type="component" value="Chromosome 1"/>
</dbReference>